<dbReference type="PROSITE" id="PS50979">
    <property type="entry name" value="BC"/>
    <property type="match status" value="1"/>
</dbReference>
<dbReference type="Pfam" id="PF00289">
    <property type="entry name" value="Biotin_carb_N"/>
    <property type="match status" value="1"/>
</dbReference>
<keyword evidence="4" id="KW-0092">Biotin</keyword>
<accession>A0ABD5RZ82</accession>
<dbReference type="SUPFAM" id="SSF52440">
    <property type="entry name" value="PreATP-grasp domain"/>
    <property type="match status" value="1"/>
</dbReference>
<keyword evidence="2" id="KW-0547">Nucleotide-binding</keyword>
<evidence type="ECO:0000259" key="5">
    <source>
        <dbReference type="PROSITE" id="PS50979"/>
    </source>
</evidence>
<dbReference type="Proteomes" id="UP001596328">
    <property type="component" value="Unassembled WGS sequence"/>
</dbReference>
<organism evidence="6 7">
    <name type="scientific">Halobium palmae</name>
    <dbReference type="NCBI Taxonomy" id="1776492"/>
    <lineage>
        <taxon>Archaea</taxon>
        <taxon>Methanobacteriati</taxon>
        <taxon>Methanobacteriota</taxon>
        <taxon>Stenosarchaea group</taxon>
        <taxon>Halobacteria</taxon>
        <taxon>Halobacteriales</taxon>
        <taxon>Haloferacaceae</taxon>
        <taxon>Halobium</taxon>
    </lineage>
</organism>
<dbReference type="Gene3D" id="3.40.50.20">
    <property type="match status" value="1"/>
</dbReference>
<evidence type="ECO:0000256" key="3">
    <source>
        <dbReference type="ARBA" id="ARBA00022840"/>
    </source>
</evidence>
<evidence type="ECO:0000313" key="7">
    <source>
        <dbReference type="Proteomes" id="UP001596328"/>
    </source>
</evidence>
<evidence type="ECO:0000256" key="1">
    <source>
        <dbReference type="ARBA" id="ARBA00022598"/>
    </source>
</evidence>
<protein>
    <submittedName>
        <fullName evidence="6">Biotin carboxylase N-terminal domain-containing protein</fullName>
    </submittedName>
</protein>
<dbReference type="InterPro" id="IPR016185">
    <property type="entry name" value="PreATP-grasp_dom_sf"/>
</dbReference>
<dbReference type="GO" id="GO:0005524">
    <property type="term" value="F:ATP binding"/>
    <property type="evidence" value="ECO:0007669"/>
    <property type="project" value="UniProtKB-KW"/>
</dbReference>
<dbReference type="AlphaFoldDB" id="A0ABD5RZ82"/>
<keyword evidence="1" id="KW-0436">Ligase</keyword>
<comment type="caution">
    <text evidence="6">The sequence shown here is derived from an EMBL/GenBank/DDBJ whole genome shotgun (WGS) entry which is preliminary data.</text>
</comment>
<sequence length="58" mass="6307">MFSKVLVANRGEIAVRVMRACEELGVRTVAVYSDADKHAGHVRYADEAYNVGPARAAD</sequence>
<reference evidence="6 7" key="1">
    <citation type="journal article" date="2019" name="Int. J. Syst. Evol. Microbiol.">
        <title>The Global Catalogue of Microorganisms (GCM) 10K type strain sequencing project: providing services to taxonomists for standard genome sequencing and annotation.</title>
        <authorList>
            <consortium name="The Broad Institute Genomics Platform"/>
            <consortium name="The Broad Institute Genome Sequencing Center for Infectious Disease"/>
            <person name="Wu L."/>
            <person name="Ma J."/>
        </authorList>
    </citation>
    <scope>NUCLEOTIDE SEQUENCE [LARGE SCALE GENOMIC DNA]</scope>
    <source>
        <strain evidence="6 7">NBRC 111368</strain>
    </source>
</reference>
<evidence type="ECO:0000313" key="6">
    <source>
        <dbReference type="EMBL" id="MFC6724562.1"/>
    </source>
</evidence>
<keyword evidence="7" id="KW-1185">Reference proteome</keyword>
<dbReference type="PANTHER" id="PTHR18866:SF33">
    <property type="entry name" value="METHYLCROTONOYL-COA CARBOXYLASE SUBUNIT ALPHA, MITOCHONDRIAL-RELATED"/>
    <property type="match status" value="1"/>
</dbReference>
<dbReference type="PANTHER" id="PTHR18866">
    <property type="entry name" value="CARBOXYLASE:PYRUVATE/ACETYL-COA/PROPIONYL-COA CARBOXYLASE"/>
    <property type="match status" value="1"/>
</dbReference>
<dbReference type="InterPro" id="IPR011764">
    <property type="entry name" value="Biotin_carboxylation_dom"/>
</dbReference>
<name>A0ABD5RZ82_9EURY</name>
<keyword evidence="3" id="KW-0067">ATP-binding</keyword>
<gene>
    <name evidence="6" type="ORF">ACFQE1_09285</name>
</gene>
<dbReference type="InterPro" id="IPR050856">
    <property type="entry name" value="Biotin_carboxylase_complex"/>
</dbReference>
<evidence type="ECO:0000256" key="4">
    <source>
        <dbReference type="ARBA" id="ARBA00023267"/>
    </source>
</evidence>
<feature type="non-terminal residue" evidence="6">
    <location>
        <position position="58"/>
    </location>
</feature>
<dbReference type="EMBL" id="JBHSWU010000215">
    <property type="protein sequence ID" value="MFC6724562.1"/>
    <property type="molecule type" value="Genomic_DNA"/>
</dbReference>
<proteinExistence type="predicted"/>
<dbReference type="InterPro" id="IPR005481">
    <property type="entry name" value="BC-like_N"/>
</dbReference>
<dbReference type="GO" id="GO:0016874">
    <property type="term" value="F:ligase activity"/>
    <property type="evidence" value="ECO:0007669"/>
    <property type="project" value="UniProtKB-KW"/>
</dbReference>
<feature type="domain" description="Biotin carboxylation" evidence="5">
    <location>
        <begin position="1"/>
        <end position="58"/>
    </location>
</feature>
<evidence type="ECO:0000256" key="2">
    <source>
        <dbReference type="ARBA" id="ARBA00022741"/>
    </source>
</evidence>